<evidence type="ECO:0000313" key="1">
    <source>
        <dbReference type="EMBL" id="QQP90664.1"/>
    </source>
</evidence>
<organism evidence="1 2">
    <name type="scientific">Skermanella cutis</name>
    <dbReference type="NCBI Taxonomy" id="2775420"/>
    <lineage>
        <taxon>Bacteria</taxon>
        <taxon>Pseudomonadati</taxon>
        <taxon>Pseudomonadota</taxon>
        <taxon>Alphaproteobacteria</taxon>
        <taxon>Rhodospirillales</taxon>
        <taxon>Azospirillaceae</taxon>
        <taxon>Skermanella</taxon>
    </lineage>
</organism>
<keyword evidence="2" id="KW-1185">Reference proteome</keyword>
<name>A0ABX7B948_9PROT</name>
<dbReference type="RefSeq" id="WP_201077893.1">
    <property type="nucleotide sequence ID" value="NZ_CP067420.1"/>
</dbReference>
<sequence>MPVALKEILLVVPAPHIGGGTIEAHKALQDLVAADIAAFLQAGLSGARSGDGL</sequence>
<accession>A0ABX7B948</accession>
<dbReference type="EMBL" id="CP067420">
    <property type="protein sequence ID" value="QQP90664.1"/>
    <property type="molecule type" value="Genomic_DNA"/>
</dbReference>
<dbReference type="Proteomes" id="UP000595197">
    <property type="component" value="Chromosome"/>
</dbReference>
<protein>
    <submittedName>
        <fullName evidence="1">Uncharacterized protein</fullName>
    </submittedName>
</protein>
<gene>
    <name evidence="1" type="ORF">IGS68_05350</name>
</gene>
<reference evidence="1" key="1">
    <citation type="submission" date="2021-02" db="EMBL/GenBank/DDBJ databases">
        <title>Skermanella TT6 skin isolate.</title>
        <authorList>
            <person name="Lee K."/>
            <person name="Ganzorig M."/>
        </authorList>
    </citation>
    <scope>NUCLEOTIDE SEQUENCE</scope>
    <source>
        <strain evidence="1">TT6</strain>
    </source>
</reference>
<evidence type="ECO:0000313" key="2">
    <source>
        <dbReference type="Proteomes" id="UP000595197"/>
    </source>
</evidence>
<proteinExistence type="predicted"/>